<sequence>MTLLRQNEHADFGRDFIGGDGAGRNISGNLVVRVGSMGLPGVEVVGMVLVHPYFGGTDDDKNATSPQT</sequence>
<evidence type="ECO:0000313" key="3">
    <source>
        <dbReference type="Proteomes" id="UP000008311"/>
    </source>
</evidence>
<gene>
    <name evidence="2" type="ORF">RCOM_0813130</name>
</gene>
<keyword evidence="3" id="KW-1185">Reference proteome</keyword>
<dbReference type="InterPro" id="IPR013094">
    <property type="entry name" value="AB_hydrolase_3"/>
</dbReference>
<dbReference type="EMBL" id="EQ973830">
    <property type="protein sequence ID" value="EEF43678.1"/>
    <property type="molecule type" value="Genomic_DNA"/>
</dbReference>
<reference evidence="3" key="1">
    <citation type="journal article" date="2010" name="Nat. Biotechnol.">
        <title>Draft genome sequence of the oilseed species Ricinus communis.</title>
        <authorList>
            <person name="Chan A.P."/>
            <person name="Crabtree J."/>
            <person name="Zhao Q."/>
            <person name="Lorenzi H."/>
            <person name="Orvis J."/>
            <person name="Puiu D."/>
            <person name="Melake-Berhan A."/>
            <person name="Jones K.M."/>
            <person name="Redman J."/>
            <person name="Chen G."/>
            <person name="Cahoon E.B."/>
            <person name="Gedil M."/>
            <person name="Stanke M."/>
            <person name="Haas B.J."/>
            <person name="Wortman J.R."/>
            <person name="Fraser-Liggett C.M."/>
            <person name="Ravel J."/>
            <person name="Rabinowicz P.D."/>
        </authorList>
    </citation>
    <scope>NUCLEOTIDE SEQUENCE [LARGE SCALE GENOMIC DNA]</scope>
    <source>
        <strain evidence="3">cv. Hale</strain>
    </source>
</reference>
<organism evidence="2 3">
    <name type="scientific">Ricinus communis</name>
    <name type="common">Castor bean</name>
    <dbReference type="NCBI Taxonomy" id="3988"/>
    <lineage>
        <taxon>Eukaryota</taxon>
        <taxon>Viridiplantae</taxon>
        <taxon>Streptophyta</taxon>
        <taxon>Embryophyta</taxon>
        <taxon>Tracheophyta</taxon>
        <taxon>Spermatophyta</taxon>
        <taxon>Magnoliopsida</taxon>
        <taxon>eudicotyledons</taxon>
        <taxon>Gunneridae</taxon>
        <taxon>Pentapetalae</taxon>
        <taxon>rosids</taxon>
        <taxon>fabids</taxon>
        <taxon>Malpighiales</taxon>
        <taxon>Euphorbiaceae</taxon>
        <taxon>Acalyphoideae</taxon>
        <taxon>Acalypheae</taxon>
        <taxon>Ricinus</taxon>
    </lineage>
</organism>
<dbReference type="AlphaFoldDB" id="B9RYG9"/>
<feature type="domain" description="Alpha/beta hydrolase fold-3" evidence="1">
    <location>
        <begin position="7"/>
        <end position="63"/>
    </location>
</feature>
<dbReference type="Pfam" id="PF07859">
    <property type="entry name" value="Abhydrolase_3"/>
    <property type="match status" value="1"/>
</dbReference>
<evidence type="ECO:0000313" key="2">
    <source>
        <dbReference type="EMBL" id="EEF43678.1"/>
    </source>
</evidence>
<dbReference type="STRING" id="3988.B9RYG9"/>
<evidence type="ECO:0000259" key="1">
    <source>
        <dbReference type="Pfam" id="PF07859"/>
    </source>
</evidence>
<protein>
    <recommendedName>
        <fullName evidence="1">Alpha/beta hydrolase fold-3 domain-containing protein</fullName>
    </recommendedName>
</protein>
<proteinExistence type="predicted"/>
<dbReference type="GO" id="GO:0016787">
    <property type="term" value="F:hydrolase activity"/>
    <property type="evidence" value="ECO:0007669"/>
    <property type="project" value="InterPro"/>
</dbReference>
<dbReference type="InParanoid" id="B9RYG9"/>
<dbReference type="Proteomes" id="UP000008311">
    <property type="component" value="Unassembled WGS sequence"/>
</dbReference>
<name>B9RYG9_RICCO</name>
<accession>B9RYG9</accession>